<dbReference type="GO" id="GO:0030288">
    <property type="term" value="C:outer membrane-bounded periplasmic space"/>
    <property type="evidence" value="ECO:0007669"/>
    <property type="project" value="TreeGrafter"/>
</dbReference>
<dbReference type="InterPro" id="IPR018323">
    <property type="entry name" value="OM_lipoprot_carrier_LolA_Pbac"/>
</dbReference>
<evidence type="ECO:0000313" key="12">
    <source>
        <dbReference type="Proteomes" id="UP000189177"/>
    </source>
</evidence>
<dbReference type="NCBIfam" id="TIGR00547">
    <property type="entry name" value="lolA"/>
    <property type="match status" value="1"/>
</dbReference>
<evidence type="ECO:0000256" key="5">
    <source>
        <dbReference type="ARBA" id="ARBA00022448"/>
    </source>
</evidence>
<dbReference type="Gene3D" id="2.50.20.10">
    <property type="entry name" value="Lipoprotein localisation LolA/LolB/LppX"/>
    <property type="match status" value="1"/>
</dbReference>
<comment type="subcellular location">
    <subcellularLocation>
        <location evidence="1 10">Periplasm</location>
    </subcellularLocation>
</comment>
<dbReference type="AlphaFoldDB" id="A0A1V3A037"/>
<keyword evidence="8 10" id="KW-0653">Protein transport</keyword>
<evidence type="ECO:0000256" key="7">
    <source>
        <dbReference type="ARBA" id="ARBA00022764"/>
    </source>
</evidence>
<evidence type="ECO:0000256" key="9">
    <source>
        <dbReference type="ARBA" id="ARBA00023186"/>
    </source>
</evidence>
<dbReference type="Proteomes" id="UP000189177">
    <property type="component" value="Unassembled WGS sequence"/>
</dbReference>
<evidence type="ECO:0000256" key="8">
    <source>
        <dbReference type="ARBA" id="ARBA00022927"/>
    </source>
</evidence>
<dbReference type="PANTHER" id="PTHR35869:SF1">
    <property type="entry name" value="OUTER-MEMBRANE LIPOPROTEIN CARRIER PROTEIN"/>
    <property type="match status" value="1"/>
</dbReference>
<keyword evidence="5 10" id="KW-0813">Transport</keyword>
<evidence type="ECO:0000256" key="1">
    <source>
        <dbReference type="ARBA" id="ARBA00004418"/>
    </source>
</evidence>
<gene>
    <name evidence="10" type="primary">lolA</name>
    <name evidence="11" type="ORF">B1A74_04435</name>
</gene>
<keyword evidence="9 10" id="KW-0143">Chaperone</keyword>
<dbReference type="SUPFAM" id="SSF89392">
    <property type="entry name" value="Prokaryotic lipoproteins and lipoprotein localization factors"/>
    <property type="match status" value="1"/>
</dbReference>
<name>A0A1V3A037_9GAMM</name>
<keyword evidence="6 10" id="KW-0732">Signal</keyword>
<reference evidence="11 12" key="1">
    <citation type="submission" date="2017-02" db="EMBL/GenBank/DDBJ databases">
        <title>Genomic diversity within the haloalkaliphilic genus Thioalkalivibrio.</title>
        <authorList>
            <person name="Ahn A.-C."/>
            <person name="Meier-Kolthoff J."/>
            <person name="Overmars L."/>
            <person name="Richter M."/>
            <person name="Woyke T."/>
            <person name="Sorokin D.Y."/>
            <person name="Muyzer G."/>
        </authorList>
    </citation>
    <scope>NUCLEOTIDE SEQUENCE [LARGE SCALE GENOMIC DNA]</scope>
    <source>
        <strain evidence="11 12">HL17</strain>
    </source>
</reference>
<accession>A0A1V3A037</accession>
<dbReference type="RefSeq" id="WP_077243882.1">
    <property type="nucleotide sequence ID" value="NZ_MUZR01000011.1"/>
</dbReference>
<evidence type="ECO:0000256" key="10">
    <source>
        <dbReference type="HAMAP-Rule" id="MF_00240"/>
    </source>
</evidence>
<dbReference type="HAMAP" id="MF_00240">
    <property type="entry name" value="LolA"/>
    <property type="match status" value="1"/>
</dbReference>
<evidence type="ECO:0000256" key="6">
    <source>
        <dbReference type="ARBA" id="ARBA00022729"/>
    </source>
</evidence>
<dbReference type="PANTHER" id="PTHR35869">
    <property type="entry name" value="OUTER-MEMBRANE LIPOPROTEIN CARRIER PROTEIN"/>
    <property type="match status" value="1"/>
</dbReference>
<dbReference type="STRING" id="252474.B1A74_04435"/>
<dbReference type="InterPro" id="IPR029046">
    <property type="entry name" value="LolA/LolB/LppX"/>
</dbReference>
<keyword evidence="11" id="KW-0449">Lipoprotein</keyword>
<comment type="caution">
    <text evidence="11">The sequence shown here is derived from an EMBL/GenBank/DDBJ whole genome shotgun (WGS) entry which is preliminary data.</text>
</comment>
<feature type="signal peptide" evidence="10">
    <location>
        <begin position="1"/>
        <end position="19"/>
    </location>
</feature>
<evidence type="ECO:0000256" key="4">
    <source>
        <dbReference type="ARBA" id="ARBA00014035"/>
    </source>
</evidence>
<dbReference type="OrthoDB" id="9787361at2"/>
<evidence type="ECO:0000256" key="2">
    <source>
        <dbReference type="ARBA" id="ARBA00007615"/>
    </source>
</evidence>
<protein>
    <recommendedName>
        <fullName evidence="4 10">Outer-membrane lipoprotein carrier protein</fullName>
    </recommendedName>
</protein>
<dbReference type="InterPro" id="IPR004564">
    <property type="entry name" value="OM_lipoprot_carrier_LolA-like"/>
</dbReference>
<dbReference type="GO" id="GO:0042953">
    <property type="term" value="P:lipoprotein transport"/>
    <property type="evidence" value="ECO:0007669"/>
    <property type="project" value="InterPro"/>
</dbReference>
<proteinExistence type="inferred from homology"/>
<dbReference type="Pfam" id="PF03548">
    <property type="entry name" value="LolA"/>
    <property type="match status" value="1"/>
</dbReference>
<dbReference type="EMBL" id="MUZR01000011">
    <property type="protein sequence ID" value="OOC10686.1"/>
    <property type="molecule type" value="Genomic_DNA"/>
</dbReference>
<comment type="function">
    <text evidence="10">Participates in the translocation of lipoproteins from the inner membrane to the outer membrane. Only forms a complex with a lipoprotein if the residue after the N-terminal Cys is not an aspartate (The Asp acts as a targeting signal to indicate that the lipoprotein should stay in the inner membrane).</text>
</comment>
<evidence type="ECO:0000256" key="3">
    <source>
        <dbReference type="ARBA" id="ARBA00011245"/>
    </source>
</evidence>
<evidence type="ECO:0000313" key="11">
    <source>
        <dbReference type="EMBL" id="OOC10686.1"/>
    </source>
</evidence>
<keyword evidence="12" id="KW-1185">Reference proteome</keyword>
<organism evidence="11 12">
    <name type="scientific">Thioalkalivibrio halophilus</name>
    <dbReference type="NCBI Taxonomy" id="252474"/>
    <lineage>
        <taxon>Bacteria</taxon>
        <taxon>Pseudomonadati</taxon>
        <taxon>Pseudomonadota</taxon>
        <taxon>Gammaproteobacteria</taxon>
        <taxon>Chromatiales</taxon>
        <taxon>Ectothiorhodospiraceae</taxon>
        <taxon>Thioalkalivibrio</taxon>
    </lineage>
</organism>
<comment type="subunit">
    <text evidence="3 10">Monomer.</text>
</comment>
<feature type="chain" id="PRO_5013408443" description="Outer-membrane lipoprotein carrier protein" evidence="10">
    <location>
        <begin position="20"/>
        <end position="207"/>
    </location>
</feature>
<keyword evidence="7 10" id="KW-0574">Periplasm</keyword>
<dbReference type="GO" id="GO:0044874">
    <property type="term" value="P:lipoprotein localization to outer membrane"/>
    <property type="evidence" value="ECO:0007669"/>
    <property type="project" value="UniProtKB-UniRule"/>
</dbReference>
<dbReference type="CDD" id="cd16325">
    <property type="entry name" value="LolA"/>
    <property type="match status" value="1"/>
</dbReference>
<comment type="similarity">
    <text evidence="2 10">Belongs to the LolA family.</text>
</comment>
<sequence precursor="true">MFPGLVAALLLLFAAPAGAADDARLALERFMAGLETFSAEFTQTVSDETGFTLQESEGVMHLGLPDRLYWEVHEPFPQVVVSDGRELWTFEPDLAQATVRPLGDALEATPIAAISQPDRLEEHFRTLILPVPDGEALRLLLLPRDEHADFVRMMLDLTPDGDLVRMQFEDLFGQVTDVRFSASERNPELDPDTFRFEVPDGADVYRP</sequence>